<dbReference type="RefSeq" id="WP_179693222.1">
    <property type="nucleotide sequence ID" value="NZ_JACCAT010000001.1"/>
</dbReference>
<protein>
    <submittedName>
        <fullName evidence="1">Uncharacterized protein</fullName>
    </submittedName>
</protein>
<evidence type="ECO:0000313" key="1">
    <source>
        <dbReference type="EMBL" id="NYH09044.1"/>
    </source>
</evidence>
<dbReference type="AlphaFoldDB" id="A0A7Y9VUZ5"/>
<dbReference type="EMBL" id="JACCAT010000001">
    <property type="protein sequence ID" value="NYH09044.1"/>
    <property type="molecule type" value="Genomic_DNA"/>
</dbReference>
<comment type="caution">
    <text evidence="1">The sequence shown here is derived from an EMBL/GenBank/DDBJ whole genome shotgun (WGS) entry which is preliminary data.</text>
</comment>
<reference evidence="1 2" key="1">
    <citation type="submission" date="2020-07" db="EMBL/GenBank/DDBJ databases">
        <title>Exploring microbial biodiversity for novel pathways involved in the catabolism of aromatic compounds derived from lignin.</title>
        <authorList>
            <person name="Elkins J."/>
        </authorList>
    </citation>
    <scope>NUCLEOTIDE SEQUENCE [LARGE SCALE GENOMIC DNA]</scope>
    <source>
        <strain evidence="1 2">VanB</strain>
    </source>
</reference>
<organism evidence="1 2">
    <name type="scientific">Pseudomonas moraviensis</name>
    <dbReference type="NCBI Taxonomy" id="321662"/>
    <lineage>
        <taxon>Bacteria</taxon>
        <taxon>Pseudomonadati</taxon>
        <taxon>Pseudomonadota</taxon>
        <taxon>Gammaproteobacteria</taxon>
        <taxon>Pseudomonadales</taxon>
        <taxon>Pseudomonadaceae</taxon>
        <taxon>Pseudomonas</taxon>
    </lineage>
</organism>
<name>A0A7Y9VUZ5_9PSED</name>
<accession>A0A7Y9VUZ5</accession>
<dbReference type="Proteomes" id="UP000553035">
    <property type="component" value="Unassembled WGS sequence"/>
</dbReference>
<evidence type="ECO:0000313" key="2">
    <source>
        <dbReference type="Proteomes" id="UP000553035"/>
    </source>
</evidence>
<gene>
    <name evidence="1" type="ORF">GGI52_002087</name>
</gene>
<proteinExistence type="predicted"/>
<sequence>MSKASSSRMYFKELKSLKGGSPQNAGELHVSFDGSDKTLRAPLAGADRSNGGRVLAGYYFDEIGDGLLFYVPGDFIDQQIVLPHSSVYVSFGETDTGWDAKHGYIILKKADEPGRYDVKFDCSAEEGSPRQAKGIGYVVFGEDEK</sequence>